<protein>
    <submittedName>
        <fullName evidence="1">Uncharacterized protein</fullName>
    </submittedName>
</protein>
<proteinExistence type="predicted"/>
<dbReference type="AlphaFoldDB" id="A0AAE3GSS5"/>
<reference evidence="1" key="1">
    <citation type="submission" date="2022-06" db="EMBL/GenBank/DDBJ databases">
        <title>New cyanobacteria of genus Symplocastrum in benthos of Lake Baikal.</title>
        <authorList>
            <person name="Sorokovikova E."/>
            <person name="Tikhonova I."/>
            <person name="Krasnopeev A."/>
            <person name="Evseev P."/>
            <person name="Gladkikh A."/>
            <person name="Belykh O."/>
        </authorList>
    </citation>
    <scope>NUCLEOTIDE SEQUENCE</scope>
    <source>
        <strain evidence="1">BBK-W-15</strain>
    </source>
</reference>
<organism evidence="1 2">
    <name type="scientific">Limnofasciculus baicalensis BBK-W-15</name>
    <dbReference type="NCBI Taxonomy" id="2699891"/>
    <lineage>
        <taxon>Bacteria</taxon>
        <taxon>Bacillati</taxon>
        <taxon>Cyanobacteriota</taxon>
        <taxon>Cyanophyceae</taxon>
        <taxon>Coleofasciculales</taxon>
        <taxon>Coleofasciculaceae</taxon>
        <taxon>Limnofasciculus</taxon>
        <taxon>Limnofasciculus baicalensis</taxon>
    </lineage>
</organism>
<evidence type="ECO:0000313" key="2">
    <source>
        <dbReference type="Proteomes" id="UP001204953"/>
    </source>
</evidence>
<dbReference type="Proteomes" id="UP001204953">
    <property type="component" value="Unassembled WGS sequence"/>
</dbReference>
<name>A0AAE3GSS5_9CYAN</name>
<keyword evidence="2" id="KW-1185">Reference proteome</keyword>
<gene>
    <name evidence="1" type="ORF">NJ959_16840</name>
</gene>
<accession>A0AAE3GSS5</accession>
<evidence type="ECO:0000313" key="1">
    <source>
        <dbReference type="EMBL" id="MCP2730100.1"/>
    </source>
</evidence>
<sequence length="141" mass="16239">MLINELIPNNELLLVNPRRRGGLIIFKRYHAEFAGPGAAVGGQFDLDCQEVLPVGNLSLIPPESADERQRAYLIRRQWIRLIKEITENHDPLQRARRILEQFEGFFNRETVAQIPDEALALLVGVFPHTIRIWRRDFGKSA</sequence>
<dbReference type="EMBL" id="JAMZMM010000169">
    <property type="protein sequence ID" value="MCP2730100.1"/>
    <property type="molecule type" value="Genomic_DNA"/>
</dbReference>
<comment type="caution">
    <text evidence="1">The sequence shown here is derived from an EMBL/GenBank/DDBJ whole genome shotgun (WGS) entry which is preliminary data.</text>
</comment>